<dbReference type="InterPro" id="IPR012936">
    <property type="entry name" value="Erv_C"/>
</dbReference>
<evidence type="ECO:0000256" key="3">
    <source>
        <dbReference type="ARBA" id="ARBA00022692"/>
    </source>
</evidence>
<name>A0ABQ8PYZ9_9AGAR</name>
<evidence type="ECO:0000259" key="6">
    <source>
        <dbReference type="Pfam" id="PF07970"/>
    </source>
</evidence>
<evidence type="ECO:0000256" key="4">
    <source>
        <dbReference type="ARBA" id="ARBA00022989"/>
    </source>
</evidence>
<dbReference type="InterPro" id="IPR045888">
    <property type="entry name" value="Erv"/>
</dbReference>
<evidence type="ECO:0000256" key="2">
    <source>
        <dbReference type="ARBA" id="ARBA00005648"/>
    </source>
</evidence>
<sequence length="352" mass="40308">MAKEFLANLKGVDAFGKTTDDVKIETRTDAFLTLVSAAKILSFTLMESINYRRIYIETSLLVDRIVSVDVMDMSGEAQRDISHSIRKMRLDSSGNEIRSSRSTQLKNETLTIRQVRTAYVNKGWSFTNPDSIEQCRREGWATKLKEQANEGVRDIYELVPYLRDEGNKHNYSHTIHELTFDREQHDYNYLRAKVTKEMRQRLAKRVLHLAFGLECSLLTTEFQHMYQRFLKVVSTYFNTINGQLLKSHQYRATHFERDVAEGSHSDTPQGVYFQHRASGVPGVFFNFEISHILVSIAHSITSTCPVIGGVLTVTSLFDGMLFATVRALKKHQCCEIIGRMDRGTECKDDGRA</sequence>
<feature type="domain" description="Endoplasmic reticulum vesicle transporter C-terminal" evidence="6">
    <location>
        <begin position="156"/>
        <end position="318"/>
    </location>
</feature>
<dbReference type="PANTHER" id="PTHR10984">
    <property type="entry name" value="ENDOPLASMIC RETICULUM-GOLGI INTERMEDIATE COMPARTMENT PROTEIN"/>
    <property type="match status" value="1"/>
</dbReference>
<feature type="domain" description="Endoplasmic reticulum vesicle transporter C-terminal" evidence="6">
    <location>
        <begin position="113"/>
        <end position="151"/>
    </location>
</feature>
<dbReference type="PANTHER" id="PTHR10984:SF25">
    <property type="entry name" value="ENDOPLASMIC RETICULUM-GOLGI INTERMEDIATE COMPARTMENT PROTEIN 3"/>
    <property type="match status" value="1"/>
</dbReference>
<accession>A0ABQ8PYZ9</accession>
<evidence type="ECO:0000256" key="1">
    <source>
        <dbReference type="ARBA" id="ARBA00004141"/>
    </source>
</evidence>
<protein>
    <submittedName>
        <fullName evidence="8">Endoplasmic reticulum-derived transport vesicle ERV46</fullName>
    </submittedName>
</protein>
<keyword evidence="9" id="KW-1185">Reference proteome</keyword>
<reference evidence="8" key="1">
    <citation type="submission" date="2022-08" db="EMBL/GenBank/DDBJ databases">
        <authorList>
            <consortium name="DOE Joint Genome Institute"/>
            <person name="Min B."/>
            <person name="Riley R."/>
            <person name="Sierra-Patev S."/>
            <person name="Naranjo-Ortiz M."/>
            <person name="Looney B."/>
            <person name="Konkel Z."/>
            <person name="Slot J.C."/>
            <person name="Sakamoto Y."/>
            <person name="Steenwyk J.L."/>
            <person name="Rokas A."/>
            <person name="Carro J."/>
            <person name="Camarero S."/>
            <person name="Ferreira P."/>
            <person name="Molpeceres G."/>
            <person name="Ruiz-Duenas F.J."/>
            <person name="Serrano A."/>
            <person name="Henrissat B."/>
            <person name="Drula E."/>
            <person name="Hughes K.W."/>
            <person name="Mata J.L."/>
            <person name="Ishikawa N.K."/>
            <person name="Vargas-Isla R."/>
            <person name="Ushijima S."/>
            <person name="Smith C.A."/>
            <person name="Ahrendt S."/>
            <person name="Andreopoulos W."/>
            <person name="He G."/>
            <person name="Labutti K."/>
            <person name="Lipzen A."/>
            <person name="Ng V."/>
            <person name="Sandor L."/>
            <person name="Barry K."/>
            <person name="Martinez A.T."/>
            <person name="Xiao Y."/>
            <person name="Gibbons J.G."/>
            <person name="Terashima K."/>
            <person name="Hibbett D.S."/>
            <person name="Grigoriev I.V."/>
        </authorList>
    </citation>
    <scope>NUCLEOTIDE SEQUENCE</scope>
    <source>
        <strain evidence="8">TFB10827</strain>
    </source>
</reference>
<dbReference type="InterPro" id="IPR039542">
    <property type="entry name" value="Erv_N"/>
</dbReference>
<dbReference type="Pfam" id="PF07970">
    <property type="entry name" value="COPIIcoated_ERV"/>
    <property type="match status" value="2"/>
</dbReference>
<keyword evidence="5" id="KW-0472">Membrane</keyword>
<gene>
    <name evidence="8" type="ORF">F5050DRAFT_1802059</name>
</gene>
<evidence type="ECO:0000313" key="8">
    <source>
        <dbReference type="EMBL" id="KAJ3991671.1"/>
    </source>
</evidence>
<comment type="similarity">
    <text evidence="2">Belongs to the ERGIC family.</text>
</comment>
<proteinExistence type="inferred from homology"/>
<evidence type="ECO:0000313" key="9">
    <source>
        <dbReference type="Proteomes" id="UP001163828"/>
    </source>
</evidence>
<evidence type="ECO:0000259" key="7">
    <source>
        <dbReference type="Pfam" id="PF13850"/>
    </source>
</evidence>
<organism evidence="8 9">
    <name type="scientific">Lentinula boryana</name>
    <dbReference type="NCBI Taxonomy" id="40481"/>
    <lineage>
        <taxon>Eukaryota</taxon>
        <taxon>Fungi</taxon>
        <taxon>Dikarya</taxon>
        <taxon>Basidiomycota</taxon>
        <taxon>Agaricomycotina</taxon>
        <taxon>Agaricomycetes</taxon>
        <taxon>Agaricomycetidae</taxon>
        <taxon>Agaricales</taxon>
        <taxon>Marasmiineae</taxon>
        <taxon>Omphalotaceae</taxon>
        <taxon>Lentinula</taxon>
    </lineage>
</organism>
<dbReference type="Pfam" id="PF13850">
    <property type="entry name" value="ERGIC_N"/>
    <property type="match status" value="1"/>
</dbReference>
<comment type="caution">
    <text evidence="8">The sequence shown here is derived from an EMBL/GenBank/DDBJ whole genome shotgun (WGS) entry which is preliminary data.</text>
</comment>
<feature type="domain" description="Endoplasmic reticulum vesicle transporter N-terminal" evidence="7">
    <location>
        <begin position="9"/>
        <end position="64"/>
    </location>
</feature>
<comment type="subcellular location">
    <subcellularLocation>
        <location evidence="1">Membrane</location>
        <topology evidence="1">Multi-pass membrane protein</topology>
    </subcellularLocation>
</comment>
<evidence type="ECO:0000256" key="5">
    <source>
        <dbReference type="ARBA" id="ARBA00023136"/>
    </source>
</evidence>
<keyword evidence="4" id="KW-1133">Transmembrane helix</keyword>
<keyword evidence="3" id="KW-0812">Transmembrane</keyword>
<dbReference type="EMBL" id="MU790975">
    <property type="protein sequence ID" value="KAJ3991671.1"/>
    <property type="molecule type" value="Genomic_DNA"/>
</dbReference>
<dbReference type="Proteomes" id="UP001163828">
    <property type="component" value="Unassembled WGS sequence"/>
</dbReference>